<feature type="transmembrane region" description="Helical" evidence="2">
    <location>
        <begin position="241"/>
        <end position="268"/>
    </location>
</feature>
<feature type="transmembrane region" description="Helical" evidence="2">
    <location>
        <begin position="102"/>
        <end position="126"/>
    </location>
</feature>
<feature type="transmembrane region" description="Helical" evidence="2">
    <location>
        <begin position="53"/>
        <end position="81"/>
    </location>
</feature>
<dbReference type="AlphaFoldDB" id="A0AAV7K175"/>
<dbReference type="Pfam" id="PF01554">
    <property type="entry name" value="MatE"/>
    <property type="match status" value="2"/>
</dbReference>
<dbReference type="Proteomes" id="UP001165289">
    <property type="component" value="Unassembled WGS sequence"/>
</dbReference>
<feature type="transmembrane region" description="Helical" evidence="2">
    <location>
        <begin position="14"/>
        <end position="33"/>
    </location>
</feature>
<dbReference type="PANTHER" id="PTHR11206">
    <property type="entry name" value="MULTIDRUG RESISTANCE PROTEIN"/>
    <property type="match status" value="1"/>
</dbReference>
<reference evidence="3 4" key="1">
    <citation type="journal article" date="2023" name="BMC Biol.">
        <title>The compact genome of the sponge Oopsacas minuta (Hexactinellida) is lacking key metazoan core genes.</title>
        <authorList>
            <person name="Santini S."/>
            <person name="Schenkelaars Q."/>
            <person name="Jourda C."/>
            <person name="Duchesne M."/>
            <person name="Belahbib H."/>
            <person name="Rocher C."/>
            <person name="Selva M."/>
            <person name="Riesgo A."/>
            <person name="Vervoort M."/>
            <person name="Leys S.P."/>
            <person name="Kodjabachian L."/>
            <person name="Le Bivic A."/>
            <person name="Borchiellini C."/>
            <person name="Claverie J.M."/>
            <person name="Renard E."/>
        </authorList>
    </citation>
    <scope>NUCLEOTIDE SEQUENCE [LARGE SCALE GENOMIC DNA]</scope>
    <source>
        <strain evidence="3">SPO-2</strain>
    </source>
</reference>
<feature type="transmembrane region" description="Helical" evidence="2">
    <location>
        <begin position="319"/>
        <end position="340"/>
    </location>
</feature>
<dbReference type="NCBIfam" id="TIGR00797">
    <property type="entry name" value="matE"/>
    <property type="match status" value="1"/>
</dbReference>
<protein>
    <recommendedName>
        <fullName evidence="2">Multidrug and toxin extrusion protein</fullName>
    </recommendedName>
</protein>
<dbReference type="GO" id="GO:0042910">
    <property type="term" value="F:xenobiotic transmembrane transporter activity"/>
    <property type="evidence" value="ECO:0007669"/>
    <property type="project" value="InterPro"/>
</dbReference>
<comment type="caution">
    <text evidence="3">The sequence shown here is derived from an EMBL/GenBank/DDBJ whole genome shotgun (WGS) entry which is preliminary data.</text>
</comment>
<dbReference type="EMBL" id="JAKMXF010000233">
    <property type="protein sequence ID" value="KAI6654011.1"/>
    <property type="molecule type" value="Genomic_DNA"/>
</dbReference>
<sequence length="564" mass="63004">MNFKSLIKFCKEEIWIIIKLAFPVYLTTLTSELNKSFIPSIFAGHFGNTSKNYAAITLSISIVMFFGTLPHMCLSSALNTLASQAYGAGKHKYLGTLLQRSICIHLLMCFPIIIVYLNTGNILIVLGQTAELAALSSEFMMVCLLTLPADAILYPVMRILQIQGIALPSTVIFGFGSMLEAICCYFFIYKLELGVRGIALGIVISLYFMAIAHLVYIRSMSVWYKIWNGWKWEALERLGQYVYYGMPLLVIMWVEALVFYVGTILIGAVSENPAFEISVYSVVLNLDLFMFILSVSSISATSIRIGCLVGEGKIKKMKGVALLTSLLIYVFQVIQITILLAGRHVWGYIFTSDEKVIESILKMMYLLAAYTPITGVAENFNGILVGIGKQSIGILFPIIFFAITVPIATILTVVANLGPFGYVLGICIGMYFRIVPPILTTFCCIDWNKIVRVDNFGSTNIINIDNSSPEQSLLISHISESSEDFQQSFLDELTVKKRLSLLVFKFIFVFVCVSLSVWLISCDCSATRFELNIGNSYLKSPLDLFCFRFSPLRSTLNISKYLMH</sequence>
<proteinExistence type="inferred from homology"/>
<dbReference type="GO" id="GO:0016020">
    <property type="term" value="C:membrane"/>
    <property type="evidence" value="ECO:0007669"/>
    <property type="project" value="InterPro"/>
</dbReference>
<feature type="transmembrane region" description="Helical" evidence="2">
    <location>
        <begin position="499"/>
        <end position="520"/>
    </location>
</feature>
<evidence type="ECO:0000256" key="1">
    <source>
        <dbReference type="ARBA" id="ARBA00010199"/>
    </source>
</evidence>
<keyword evidence="2" id="KW-1133">Transmembrane helix</keyword>
<feature type="transmembrane region" description="Helical" evidence="2">
    <location>
        <begin position="360"/>
        <end position="380"/>
    </location>
</feature>
<keyword evidence="2" id="KW-0472">Membrane</keyword>
<name>A0AAV7K175_9METZ</name>
<feature type="transmembrane region" description="Helical" evidence="2">
    <location>
        <begin position="165"/>
        <end position="188"/>
    </location>
</feature>
<feature type="transmembrane region" description="Helical" evidence="2">
    <location>
        <begin position="288"/>
        <end position="307"/>
    </location>
</feature>
<evidence type="ECO:0000313" key="4">
    <source>
        <dbReference type="Proteomes" id="UP001165289"/>
    </source>
</evidence>
<feature type="transmembrane region" description="Helical" evidence="2">
    <location>
        <begin position="132"/>
        <end position="153"/>
    </location>
</feature>
<feature type="transmembrane region" description="Helical" evidence="2">
    <location>
        <begin position="420"/>
        <end position="445"/>
    </location>
</feature>
<accession>A0AAV7K175</accession>
<keyword evidence="2" id="KW-0812">Transmembrane</keyword>
<keyword evidence="4" id="KW-1185">Reference proteome</keyword>
<evidence type="ECO:0000313" key="3">
    <source>
        <dbReference type="EMBL" id="KAI6654011.1"/>
    </source>
</evidence>
<organism evidence="3 4">
    <name type="scientific">Oopsacas minuta</name>
    <dbReference type="NCBI Taxonomy" id="111878"/>
    <lineage>
        <taxon>Eukaryota</taxon>
        <taxon>Metazoa</taxon>
        <taxon>Porifera</taxon>
        <taxon>Hexactinellida</taxon>
        <taxon>Hexasterophora</taxon>
        <taxon>Lyssacinosida</taxon>
        <taxon>Leucopsacidae</taxon>
        <taxon>Oopsacas</taxon>
    </lineage>
</organism>
<feature type="transmembrane region" description="Helical" evidence="2">
    <location>
        <begin position="392"/>
        <end position="414"/>
    </location>
</feature>
<dbReference type="InterPro" id="IPR002528">
    <property type="entry name" value="MATE_fam"/>
</dbReference>
<comment type="similarity">
    <text evidence="1 2">Belongs to the multi antimicrobial extrusion (MATE) (TC 2.A.66.1) family.</text>
</comment>
<dbReference type="GO" id="GO:0015297">
    <property type="term" value="F:antiporter activity"/>
    <property type="evidence" value="ECO:0007669"/>
    <property type="project" value="InterPro"/>
</dbReference>
<gene>
    <name evidence="3" type="ORF">LOD99_2858</name>
</gene>
<evidence type="ECO:0000256" key="2">
    <source>
        <dbReference type="RuleBase" id="RU004914"/>
    </source>
</evidence>
<feature type="transmembrane region" description="Helical" evidence="2">
    <location>
        <begin position="194"/>
        <end position="217"/>
    </location>
</feature>